<dbReference type="PROSITE" id="PS51186">
    <property type="entry name" value="GNAT"/>
    <property type="match status" value="1"/>
</dbReference>
<keyword evidence="2" id="KW-0012">Acyltransferase</keyword>
<keyword evidence="2" id="KW-0808">Transferase</keyword>
<dbReference type="SUPFAM" id="SSF55729">
    <property type="entry name" value="Acyl-CoA N-acyltransferases (Nat)"/>
    <property type="match status" value="1"/>
</dbReference>
<accession>A0ABV8FU36</accession>
<name>A0ABV8FU36_9ACTN</name>
<proteinExistence type="predicted"/>
<comment type="caution">
    <text evidence="2">The sequence shown here is derived from an EMBL/GenBank/DDBJ whole genome shotgun (WGS) entry which is preliminary data.</text>
</comment>
<sequence>MTDVTGVVGLVRVDDDVLEGLLDVAVGDADPEDVMPAVPGPPGWTQRRRDAFRAFHRARYPGLAAPPYEITYAVTEDGHIRGSVRLRRPEERPEALETGIWLGRSARGRGIGTAAISAVVDAAAQAGAATVLADTTPGNAAMLSVLRRTGAVLVTDTAAGRVDAELRTAGRDRV</sequence>
<evidence type="ECO:0000313" key="2">
    <source>
        <dbReference type="EMBL" id="MFC3999684.1"/>
    </source>
</evidence>
<dbReference type="EC" id="2.3.-.-" evidence="2"/>
<gene>
    <name evidence="2" type="ORF">ACFOVU_27475</name>
</gene>
<protein>
    <submittedName>
        <fullName evidence="2">GNAT family N-acetyltransferase</fullName>
        <ecNumber evidence="2">2.3.-.-</ecNumber>
    </submittedName>
</protein>
<dbReference type="Proteomes" id="UP001595847">
    <property type="component" value="Unassembled WGS sequence"/>
</dbReference>
<dbReference type="GO" id="GO:0016746">
    <property type="term" value="F:acyltransferase activity"/>
    <property type="evidence" value="ECO:0007669"/>
    <property type="project" value="UniProtKB-KW"/>
</dbReference>
<reference evidence="3" key="1">
    <citation type="journal article" date="2019" name="Int. J. Syst. Evol. Microbiol.">
        <title>The Global Catalogue of Microorganisms (GCM) 10K type strain sequencing project: providing services to taxonomists for standard genome sequencing and annotation.</title>
        <authorList>
            <consortium name="The Broad Institute Genomics Platform"/>
            <consortium name="The Broad Institute Genome Sequencing Center for Infectious Disease"/>
            <person name="Wu L."/>
            <person name="Ma J."/>
        </authorList>
    </citation>
    <scope>NUCLEOTIDE SEQUENCE [LARGE SCALE GENOMIC DNA]</scope>
    <source>
        <strain evidence="3">TBRC 1826</strain>
    </source>
</reference>
<dbReference type="RefSeq" id="WP_378538262.1">
    <property type="nucleotide sequence ID" value="NZ_JBHSBH010000016.1"/>
</dbReference>
<evidence type="ECO:0000313" key="3">
    <source>
        <dbReference type="Proteomes" id="UP001595847"/>
    </source>
</evidence>
<dbReference type="EMBL" id="JBHSBH010000016">
    <property type="protein sequence ID" value="MFC3999684.1"/>
    <property type="molecule type" value="Genomic_DNA"/>
</dbReference>
<feature type="domain" description="N-acetyltransferase" evidence="1">
    <location>
        <begin position="32"/>
        <end position="174"/>
    </location>
</feature>
<dbReference type="InterPro" id="IPR000182">
    <property type="entry name" value="GNAT_dom"/>
</dbReference>
<organism evidence="2 3">
    <name type="scientific">Nocardiopsis sediminis</name>
    <dbReference type="NCBI Taxonomy" id="1778267"/>
    <lineage>
        <taxon>Bacteria</taxon>
        <taxon>Bacillati</taxon>
        <taxon>Actinomycetota</taxon>
        <taxon>Actinomycetes</taxon>
        <taxon>Streptosporangiales</taxon>
        <taxon>Nocardiopsidaceae</taxon>
        <taxon>Nocardiopsis</taxon>
    </lineage>
</organism>
<dbReference type="InterPro" id="IPR016181">
    <property type="entry name" value="Acyl_CoA_acyltransferase"/>
</dbReference>
<dbReference type="Pfam" id="PF13302">
    <property type="entry name" value="Acetyltransf_3"/>
    <property type="match status" value="1"/>
</dbReference>
<keyword evidence="3" id="KW-1185">Reference proteome</keyword>
<evidence type="ECO:0000259" key="1">
    <source>
        <dbReference type="PROSITE" id="PS51186"/>
    </source>
</evidence>
<dbReference type="Gene3D" id="3.40.630.30">
    <property type="match status" value="1"/>
</dbReference>